<evidence type="ECO:0000256" key="11">
    <source>
        <dbReference type="ARBA" id="ARBA00023008"/>
    </source>
</evidence>
<keyword evidence="11" id="KW-0186">Copper</keyword>
<dbReference type="Pfam" id="PF00116">
    <property type="entry name" value="COX2"/>
    <property type="match status" value="1"/>
</dbReference>
<dbReference type="InterPro" id="IPR045187">
    <property type="entry name" value="CcO_II"/>
</dbReference>
<dbReference type="InterPro" id="IPR014222">
    <property type="entry name" value="Cyt_c_oxidase_su2"/>
</dbReference>
<keyword evidence="6 16" id="KW-0812">Transmembrane</keyword>
<dbReference type="InterPro" id="IPR002429">
    <property type="entry name" value="CcO_II-like_C"/>
</dbReference>
<dbReference type="Gene3D" id="2.60.40.420">
    <property type="entry name" value="Cupredoxins - blue copper proteins"/>
    <property type="match status" value="1"/>
</dbReference>
<dbReference type="GO" id="GO:0016491">
    <property type="term" value="F:oxidoreductase activity"/>
    <property type="evidence" value="ECO:0007669"/>
    <property type="project" value="UniProtKB-KW"/>
</dbReference>
<dbReference type="KEGG" id="apel:CA267_018685"/>
<proteinExistence type="inferred from homology"/>
<evidence type="ECO:0000256" key="5">
    <source>
        <dbReference type="ARBA" id="ARBA00022660"/>
    </source>
</evidence>
<dbReference type="SUPFAM" id="SSF49503">
    <property type="entry name" value="Cupredoxins"/>
    <property type="match status" value="1"/>
</dbReference>
<evidence type="ECO:0000256" key="14">
    <source>
        <dbReference type="ARBA" id="ARBA00031399"/>
    </source>
</evidence>
<keyword evidence="9" id="KW-0249">Electron transport</keyword>
<evidence type="ECO:0000256" key="10">
    <source>
        <dbReference type="ARBA" id="ARBA00022989"/>
    </source>
</evidence>
<dbReference type="EC" id="7.1.1.9" evidence="3"/>
<dbReference type="Proteomes" id="UP000219285">
    <property type="component" value="Chromosome"/>
</dbReference>
<evidence type="ECO:0000256" key="3">
    <source>
        <dbReference type="ARBA" id="ARBA00012949"/>
    </source>
</evidence>
<evidence type="ECO:0000256" key="1">
    <source>
        <dbReference type="ARBA" id="ARBA00004141"/>
    </source>
</evidence>
<dbReference type="InterPro" id="IPR008972">
    <property type="entry name" value="Cupredoxin"/>
</dbReference>
<dbReference type="AlphaFoldDB" id="A0A6M4MHF4"/>
<keyword evidence="12 16" id="KW-0472">Membrane</keyword>
<gene>
    <name evidence="18" type="primary">coxB</name>
    <name evidence="18" type="ORF">CA267_018685</name>
</gene>
<dbReference type="PROSITE" id="PS50857">
    <property type="entry name" value="COX2_CUA"/>
    <property type="match status" value="1"/>
</dbReference>
<evidence type="ECO:0000256" key="13">
    <source>
        <dbReference type="ARBA" id="ARBA00024688"/>
    </source>
</evidence>
<keyword evidence="19" id="KW-1185">Reference proteome</keyword>
<keyword evidence="18" id="KW-0560">Oxidoreductase</keyword>
<dbReference type="SUPFAM" id="SSF81464">
    <property type="entry name" value="Cytochrome c oxidase subunit II-like, transmembrane region"/>
    <property type="match status" value="1"/>
</dbReference>
<dbReference type="PANTHER" id="PTHR22888:SF9">
    <property type="entry name" value="CYTOCHROME C OXIDASE SUBUNIT 2"/>
    <property type="match status" value="1"/>
</dbReference>
<dbReference type="GO" id="GO:0042773">
    <property type="term" value="P:ATP synthesis coupled electron transport"/>
    <property type="evidence" value="ECO:0007669"/>
    <property type="project" value="TreeGrafter"/>
</dbReference>
<protein>
    <recommendedName>
        <fullName evidence="3">cytochrome-c oxidase</fullName>
        <ecNumber evidence="3">7.1.1.9</ecNumber>
    </recommendedName>
    <alternativeName>
        <fullName evidence="14">Cytochrome aa3 subunit 2</fullName>
    </alternativeName>
</protein>
<name>A0A6M4MHF4_9ALTE</name>
<organism evidence="18 19">
    <name type="scientific">Alteromonas pelagimontana</name>
    <dbReference type="NCBI Taxonomy" id="1858656"/>
    <lineage>
        <taxon>Bacteria</taxon>
        <taxon>Pseudomonadati</taxon>
        <taxon>Pseudomonadota</taxon>
        <taxon>Gammaproteobacteria</taxon>
        <taxon>Alteromonadales</taxon>
        <taxon>Alteromonadaceae</taxon>
        <taxon>Alteromonas/Salinimonas group</taxon>
        <taxon>Alteromonas</taxon>
    </lineage>
</organism>
<dbReference type="EMBL" id="CP052766">
    <property type="protein sequence ID" value="QJR82634.1"/>
    <property type="molecule type" value="Genomic_DNA"/>
</dbReference>
<dbReference type="RefSeq" id="WP_075609385.1">
    <property type="nucleotide sequence ID" value="NZ_CP052766.1"/>
</dbReference>
<evidence type="ECO:0000256" key="16">
    <source>
        <dbReference type="SAM" id="Phobius"/>
    </source>
</evidence>
<feature type="transmembrane region" description="Helical" evidence="16">
    <location>
        <begin position="37"/>
        <end position="60"/>
    </location>
</feature>
<evidence type="ECO:0000256" key="8">
    <source>
        <dbReference type="ARBA" id="ARBA00022967"/>
    </source>
</evidence>
<keyword evidence="5" id="KW-0679">Respiratory chain</keyword>
<feature type="transmembrane region" description="Helical" evidence="16">
    <location>
        <begin position="81"/>
        <end position="102"/>
    </location>
</feature>
<dbReference type="GO" id="GO:0004129">
    <property type="term" value="F:cytochrome-c oxidase activity"/>
    <property type="evidence" value="ECO:0007669"/>
    <property type="project" value="UniProtKB-EC"/>
</dbReference>
<evidence type="ECO:0000256" key="9">
    <source>
        <dbReference type="ARBA" id="ARBA00022982"/>
    </source>
</evidence>
<evidence type="ECO:0000256" key="4">
    <source>
        <dbReference type="ARBA" id="ARBA00022448"/>
    </source>
</evidence>
<dbReference type="GO" id="GO:0016020">
    <property type="term" value="C:membrane"/>
    <property type="evidence" value="ECO:0007669"/>
    <property type="project" value="UniProtKB-SubCell"/>
</dbReference>
<comment type="similarity">
    <text evidence="2">Belongs to the cytochrome c oxidase subunit 2 family.</text>
</comment>
<feature type="domain" description="Cytochrome oxidase subunit II copper A binding" evidence="17">
    <location>
        <begin position="114"/>
        <end position="226"/>
    </location>
</feature>
<evidence type="ECO:0000256" key="6">
    <source>
        <dbReference type="ARBA" id="ARBA00022692"/>
    </source>
</evidence>
<dbReference type="PANTHER" id="PTHR22888">
    <property type="entry name" value="CYTOCHROME C OXIDASE, SUBUNIT II"/>
    <property type="match status" value="1"/>
</dbReference>
<dbReference type="Gene3D" id="1.10.287.90">
    <property type="match status" value="1"/>
</dbReference>
<dbReference type="PROSITE" id="PS00078">
    <property type="entry name" value="COX2"/>
    <property type="match status" value="1"/>
</dbReference>
<keyword evidence="7" id="KW-0479">Metal-binding</keyword>
<accession>A0A6M4MHF4</accession>
<dbReference type="InterPro" id="IPR001505">
    <property type="entry name" value="Copper_CuA"/>
</dbReference>
<dbReference type="PROSITE" id="PS51257">
    <property type="entry name" value="PROKAR_LIPOPROTEIN"/>
    <property type="match status" value="1"/>
</dbReference>
<evidence type="ECO:0000313" key="18">
    <source>
        <dbReference type="EMBL" id="QJR82634.1"/>
    </source>
</evidence>
<keyword evidence="8" id="KW-1278">Translocase</keyword>
<dbReference type="OrthoDB" id="9783445at2"/>
<evidence type="ECO:0000256" key="15">
    <source>
        <dbReference type="ARBA" id="ARBA00047816"/>
    </source>
</evidence>
<evidence type="ECO:0000313" key="19">
    <source>
        <dbReference type="Proteomes" id="UP000219285"/>
    </source>
</evidence>
<keyword evidence="4" id="KW-0813">Transport</keyword>
<comment type="function">
    <text evidence="13">Subunits I and II form the functional core of the enzyme complex. Electrons originating in cytochrome c are transferred via heme a and Cu(A) to the binuclear center formed by heme a3 and Cu(B).</text>
</comment>
<comment type="catalytic activity">
    <reaction evidence="15">
        <text>4 Fe(II)-[cytochrome c] + O2 + 8 H(+)(in) = 4 Fe(III)-[cytochrome c] + 2 H2O + 4 H(+)(out)</text>
        <dbReference type="Rhea" id="RHEA:11436"/>
        <dbReference type="Rhea" id="RHEA-COMP:10350"/>
        <dbReference type="Rhea" id="RHEA-COMP:14399"/>
        <dbReference type="ChEBI" id="CHEBI:15377"/>
        <dbReference type="ChEBI" id="CHEBI:15378"/>
        <dbReference type="ChEBI" id="CHEBI:15379"/>
        <dbReference type="ChEBI" id="CHEBI:29033"/>
        <dbReference type="ChEBI" id="CHEBI:29034"/>
        <dbReference type="EC" id="7.1.1.9"/>
    </reaction>
</comment>
<comment type="subcellular location">
    <subcellularLocation>
        <location evidence="1">Membrane</location>
        <topology evidence="1">Multi-pass membrane protein</topology>
    </subcellularLocation>
</comment>
<dbReference type="InterPro" id="IPR036257">
    <property type="entry name" value="Cyt_c_oxidase_su2_TM_sf"/>
</dbReference>
<keyword evidence="10 16" id="KW-1133">Transmembrane helix</keyword>
<dbReference type="NCBIfam" id="TIGR02866">
    <property type="entry name" value="CoxB"/>
    <property type="match status" value="1"/>
</dbReference>
<evidence type="ECO:0000256" key="12">
    <source>
        <dbReference type="ARBA" id="ARBA00023136"/>
    </source>
</evidence>
<reference evidence="19" key="1">
    <citation type="submission" date="2014-12" db="EMBL/GenBank/DDBJ databases">
        <title>Complete genome sequence of a multi-drug resistant Klebsiella pneumoniae.</title>
        <authorList>
            <person name="Hua X."/>
            <person name="Chen Q."/>
            <person name="Li X."/>
            <person name="Feng Y."/>
            <person name="Ruan Z."/>
            <person name="Yu Y."/>
        </authorList>
    </citation>
    <scope>NUCLEOTIDE SEQUENCE [LARGE SCALE GENOMIC DNA]</scope>
    <source>
        <strain evidence="19">5.12</strain>
    </source>
</reference>
<reference evidence="18 19" key="2">
    <citation type="submission" date="2020-04" db="EMBL/GenBank/DDBJ databases">
        <title>Complete genome sequence of Alteromonas pelagimontana 5.12T.</title>
        <authorList>
            <person name="Sinha R.K."/>
            <person name="Krishnan K.P."/>
            <person name="Kurian J.P."/>
        </authorList>
    </citation>
    <scope>NUCLEOTIDE SEQUENCE [LARGE SCALE GENOMIC DNA]</scope>
    <source>
        <strain evidence="18 19">5.12</strain>
    </source>
</reference>
<sequence length="233" mass="26283">MTRVAEVFLIFSVLLLSGCSGYYSTLDPAGPYARSVAWIWWGMFIVATLVLFGVCGLWWYAMRKRSRDYSDLEVRRVLNRFILAGGTGLPVVAMTVLLAFGIPEGHKMMPWPDARALHIDVHAKRWEWQVKYPKQNIQLTDEIHIPVDTPIDVYVTSADVIHGFWVPRLGGKIDAIPGRTNVVRIQADKPGSYGGQCAEYCGQSHAFMKFEVVAHSASDFKNWLAQQHEGKNE</sequence>
<evidence type="ECO:0000259" key="17">
    <source>
        <dbReference type="PROSITE" id="PS50857"/>
    </source>
</evidence>
<dbReference type="GO" id="GO:0005507">
    <property type="term" value="F:copper ion binding"/>
    <property type="evidence" value="ECO:0007669"/>
    <property type="project" value="InterPro"/>
</dbReference>
<evidence type="ECO:0000256" key="2">
    <source>
        <dbReference type="ARBA" id="ARBA00007866"/>
    </source>
</evidence>
<evidence type="ECO:0000256" key="7">
    <source>
        <dbReference type="ARBA" id="ARBA00022723"/>
    </source>
</evidence>